<sequence>MERYEFKVKGPKEKCVKIFLSAEEVKTLELNLHGKELSLKYADTLNDWIELPADDLDSFVDTIETAKDCKGKPYHY</sequence>
<evidence type="ECO:0000313" key="2">
    <source>
        <dbReference type="Proteomes" id="UP001249851"/>
    </source>
</evidence>
<keyword evidence="2" id="KW-1185">Reference proteome</keyword>
<evidence type="ECO:0000313" key="1">
    <source>
        <dbReference type="EMBL" id="KAK2547045.1"/>
    </source>
</evidence>
<proteinExistence type="predicted"/>
<dbReference type="AlphaFoldDB" id="A0AAD9PQI5"/>
<organism evidence="1 2">
    <name type="scientific">Acropora cervicornis</name>
    <name type="common">Staghorn coral</name>
    <dbReference type="NCBI Taxonomy" id="6130"/>
    <lineage>
        <taxon>Eukaryota</taxon>
        <taxon>Metazoa</taxon>
        <taxon>Cnidaria</taxon>
        <taxon>Anthozoa</taxon>
        <taxon>Hexacorallia</taxon>
        <taxon>Scleractinia</taxon>
        <taxon>Astrocoeniina</taxon>
        <taxon>Acroporidae</taxon>
        <taxon>Acropora</taxon>
    </lineage>
</organism>
<gene>
    <name evidence="1" type="ORF">P5673_033191</name>
</gene>
<protein>
    <submittedName>
        <fullName evidence="1">Uncharacterized protein</fullName>
    </submittedName>
</protein>
<comment type="caution">
    <text evidence="1">The sequence shown here is derived from an EMBL/GenBank/DDBJ whole genome shotgun (WGS) entry which is preliminary data.</text>
</comment>
<dbReference type="EMBL" id="JARQWQ010000223">
    <property type="protein sequence ID" value="KAK2547045.1"/>
    <property type="molecule type" value="Genomic_DNA"/>
</dbReference>
<reference evidence="1" key="2">
    <citation type="journal article" date="2023" name="Science">
        <title>Genomic signatures of disease resistance in endangered staghorn corals.</title>
        <authorList>
            <person name="Vollmer S.V."/>
            <person name="Selwyn J.D."/>
            <person name="Despard B.A."/>
            <person name="Roesel C.L."/>
        </authorList>
    </citation>
    <scope>NUCLEOTIDE SEQUENCE</scope>
    <source>
        <strain evidence="1">K2</strain>
    </source>
</reference>
<name>A0AAD9PQI5_ACRCE</name>
<accession>A0AAD9PQI5</accession>
<reference evidence="1" key="1">
    <citation type="journal article" date="2023" name="G3 (Bethesda)">
        <title>Whole genome assembly and annotation of the endangered Caribbean coral Acropora cervicornis.</title>
        <authorList>
            <person name="Selwyn J.D."/>
            <person name="Vollmer S.V."/>
        </authorList>
    </citation>
    <scope>NUCLEOTIDE SEQUENCE</scope>
    <source>
        <strain evidence="1">K2</strain>
    </source>
</reference>
<dbReference type="Proteomes" id="UP001249851">
    <property type="component" value="Unassembled WGS sequence"/>
</dbReference>